<reference evidence="6" key="1">
    <citation type="journal article" date="2015" name="Proc. Natl. Acad. Sci. U.S.A.">
        <title>Bacterial clade with the ribosomal RNA operon on a small plasmid rather than the chromosome.</title>
        <authorList>
            <person name="Anda M."/>
            <person name="Ohtsubo Y."/>
            <person name="Okubo T."/>
            <person name="Sugawara M."/>
            <person name="Nagata Y."/>
            <person name="Tsuda M."/>
            <person name="Minamisawa K."/>
            <person name="Mitsui H."/>
        </authorList>
    </citation>
    <scope>NUCLEOTIDE SEQUENCE</scope>
    <source>
        <strain evidence="6">JCM 14755</strain>
    </source>
</reference>
<evidence type="ECO:0000259" key="5">
    <source>
        <dbReference type="PROSITE" id="PS50893"/>
    </source>
</evidence>
<dbReference type="Pfam" id="PF00005">
    <property type="entry name" value="ABC_tran"/>
    <property type="match status" value="1"/>
</dbReference>
<dbReference type="InterPro" id="IPR050683">
    <property type="entry name" value="Bact_Polysacc_Export_ATP-bd"/>
</dbReference>
<accession>A0A0P0Z2J9</accession>
<dbReference type="OrthoDB" id="9778870at2"/>
<dbReference type="GO" id="GO:0140359">
    <property type="term" value="F:ABC-type transporter activity"/>
    <property type="evidence" value="ECO:0007669"/>
    <property type="project" value="InterPro"/>
</dbReference>
<dbReference type="InterPro" id="IPR003593">
    <property type="entry name" value="AAA+_ATPase"/>
</dbReference>
<keyword evidence="2" id="KW-0813">Transport</keyword>
<evidence type="ECO:0000256" key="4">
    <source>
        <dbReference type="ARBA" id="ARBA00022840"/>
    </source>
</evidence>
<proteinExistence type="inferred from homology"/>
<dbReference type="GO" id="GO:0005524">
    <property type="term" value="F:ATP binding"/>
    <property type="evidence" value="ECO:0007669"/>
    <property type="project" value="UniProtKB-KW"/>
</dbReference>
<dbReference type="GO" id="GO:0016020">
    <property type="term" value="C:membrane"/>
    <property type="evidence" value="ECO:0007669"/>
    <property type="project" value="InterPro"/>
</dbReference>
<dbReference type="SMART" id="SM00382">
    <property type="entry name" value="AAA"/>
    <property type="match status" value="1"/>
</dbReference>
<dbReference type="CDD" id="cd03220">
    <property type="entry name" value="ABC_KpsT_Wzt"/>
    <property type="match status" value="1"/>
</dbReference>
<sequence>MITFENVRKTYPQKGGARTVILEDLSMVFPQGRNIGILGRNGAGKSTLMRLISGAELPDQGRIRREGRISWPLGFSGGFHGSLTGRQNVRFICDIYGAEFRSVMEFVEDFAEIGTFMDMPYKTYSSGMRARVAFGACMALDFNYYLVDEVIAVGDASFQKKCKAVFAERRQRATVLLVSHSVSLLKDFCDIAGVLQDGRLVMYDDLDSAIKAHTAQNIKPRKA</sequence>
<dbReference type="AlphaFoldDB" id="A0A0P0Z2J9"/>
<keyword evidence="3" id="KW-0547">Nucleotide-binding</keyword>
<organism evidence="6">
    <name type="scientific">Aureimonas frigidaquae</name>
    <dbReference type="NCBI Taxonomy" id="424757"/>
    <lineage>
        <taxon>Bacteria</taxon>
        <taxon>Pseudomonadati</taxon>
        <taxon>Pseudomonadota</taxon>
        <taxon>Alphaproteobacteria</taxon>
        <taxon>Hyphomicrobiales</taxon>
        <taxon>Aurantimonadaceae</taxon>
        <taxon>Aureimonas</taxon>
    </lineage>
</organism>
<dbReference type="EMBL" id="LC066377">
    <property type="protein sequence ID" value="BAT28213.1"/>
    <property type="molecule type" value="Genomic_DNA"/>
</dbReference>
<dbReference type="GO" id="GO:0016887">
    <property type="term" value="F:ATP hydrolysis activity"/>
    <property type="evidence" value="ECO:0007669"/>
    <property type="project" value="InterPro"/>
</dbReference>
<dbReference type="InterPro" id="IPR015860">
    <property type="entry name" value="ABC_transpr_TagH-like"/>
</dbReference>
<comment type="similarity">
    <text evidence="1">Belongs to the ABC transporter superfamily.</text>
</comment>
<evidence type="ECO:0000256" key="3">
    <source>
        <dbReference type="ARBA" id="ARBA00022741"/>
    </source>
</evidence>
<dbReference type="SUPFAM" id="SSF52540">
    <property type="entry name" value="P-loop containing nucleoside triphosphate hydrolases"/>
    <property type="match status" value="1"/>
</dbReference>
<dbReference type="PROSITE" id="PS00211">
    <property type="entry name" value="ABC_TRANSPORTER_1"/>
    <property type="match status" value="1"/>
</dbReference>
<feature type="domain" description="ABC transporter" evidence="5">
    <location>
        <begin position="2"/>
        <end position="222"/>
    </location>
</feature>
<protein>
    <recommendedName>
        <fullName evidence="5">ABC transporter domain-containing protein</fullName>
    </recommendedName>
</protein>
<dbReference type="InterPro" id="IPR017871">
    <property type="entry name" value="ABC_transporter-like_CS"/>
</dbReference>
<dbReference type="InterPro" id="IPR027417">
    <property type="entry name" value="P-loop_NTPase"/>
</dbReference>
<dbReference type="RefSeq" id="WP_062226307.1">
    <property type="nucleotide sequence ID" value="NZ_BBWR01000002.1"/>
</dbReference>
<dbReference type="PROSITE" id="PS50893">
    <property type="entry name" value="ABC_TRANSPORTER_2"/>
    <property type="match status" value="1"/>
</dbReference>
<dbReference type="Gene3D" id="3.40.50.300">
    <property type="entry name" value="P-loop containing nucleotide triphosphate hydrolases"/>
    <property type="match status" value="1"/>
</dbReference>
<evidence type="ECO:0000256" key="1">
    <source>
        <dbReference type="ARBA" id="ARBA00005417"/>
    </source>
</evidence>
<name>A0A0P0Z2J9_9HYPH</name>
<evidence type="ECO:0000256" key="2">
    <source>
        <dbReference type="ARBA" id="ARBA00022448"/>
    </source>
</evidence>
<evidence type="ECO:0000313" key="6">
    <source>
        <dbReference type="EMBL" id="BAT28213.1"/>
    </source>
</evidence>
<keyword evidence="4" id="KW-0067">ATP-binding</keyword>
<dbReference type="PANTHER" id="PTHR46743:SF2">
    <property type="entry name" value="TEICHOIC ACIDS EXPORT ATP-BINDING PROTEIN TAGH"/>
    <property type="match status" value="1"/>
</dbReference>
<dbReference type="InterPro" id="IPR003439">
    <property type="entry name" value="ABC_transporter-like_ATP-bd"/>
</dbReference>
<dbReference type="PANTHER" id="PTHR46743">
    <property type="entry name" value="TEICHOIC ACIDS EXPORT ATP-BINDING PROTEIN TAGH"/>
    <property type="match status" value="1"/>
</dbReference>